<evidence type="ECO:0008006" key="3">
    <source>
        <dbReference type="Google" id="ProtNLM"/>
    </source>
</evidence>
<organism evidence="1 2">
    <name type="scientific">Candidatus Moanibacter tarae</name>
    <dbReference type="NCBI Taxonomy" id="2200854"/>
    <lineage>
        <taxon>Bacteria</taxon>
        <taxon>Pseudomonadati</taxon>
        <taxon>Verrucomicrobiota</taxon>
        <taxon>Opitutia</taxon>
        <taxon>Puniceicoccales</taxon>
        <taxon>Puniceicoccales incertae sedis</taxon>
        <taxon>Candidatus Moanibacter</taxon>
    </lineage>
</organism>
<dbReference type="InterPro" id="IPR025529">
    <property type="entry name" value="DUF4416"/>
</dbReference>
<sequence length="174" mass="20269">MAKAQLAIRVKRILALLWSERKALDDALENLRRAFGSIDYSGEDHLFAHTDYYHAEMGSNLKRRMISFRELAPPEAIVESKINCNLFEEQSSSPNRRVNLDIGYLDHGKVILASFKPAGHKIHLGQGIYADLIAYYHNRRYKPLDWTFPDFLNQTYDSDLLKIREIYLKQLRTI</sequence>
<evidence type="ECO:0000313" key="2">
    <source>
        <dbReference type="Proteomes" id="UP000247465"/>
    </source>
</evidence>
<evidence type="ECO:0000313" key="1">
    <source>
        <dbReference type="EMBL" id="AWT59256.1"/>
    </source>
</evidence>
<dbReference type="AlphaFoldDB" id="A0A2Z4AEA3"/>
<dbReference type="EMBL" id="CP029803">
    <property type="protein sequence ID" value="AWT59256.1"/>
    <property type="molecule type" value="Genomic_DNA"/>
</dbReference>
<gene>
    <name evidence="1" type="ORF">DF168_00437</name>
</gene>
<dbReference type="KEGG" id="mtar:DF168_00437"/>
<protein>
    <recommendedName>
        <fullName evidence="3">DUF4416 domain-containing protein</fullName>
    </recommendedName>
</protein>
<dbReference type="Pfam" id="PF14385">
    <property type="entry name" value="DUF4416"/>
    <property type="match status" value="1"/>
</dbReference>
<proteinExistence type="predicted"/>
<dbReference type="Proteomes" id="UP000247465">
    <property type="component" value="Chromosome"/>
</dbReference>
<name>A0A2Z4AEA3_9BACT</name>
<reference evidence="1 2" key="1">
    <citation type="submission" date="2018-06" db="EMBL/GenBank/DDBJ databases">
        <title>Draft Genome Sequence of a Novel Marine Bacterium Related to the Verrucomicrobia.</title>
        <authorList>
            <person name="Vosseberg J."/>
            <person name="Martijn J."/>
            <person name="Ettema T.J.G."/>
        </authorList>
    </citation>
    <scope>NUCLEOTIDE SEQUENCE [LARGE SCALE GENOMIC DNA]</scope>
    <source>
        <strain evidence="1">TARA_B100001123</strain>
    </source>
</reference>
<accession>A0A2Z4AEA3</accession>